<sequence>MERNYLKEYIEFSNEFRKSNHSKDSTEKIYNLLYELENATREKEDNLVLSNVYTLLGFYRSAYEVFKEIADLNNKKEVSKLYVMEQKAKSHENNFIIKDIRKYRAKKEQLKLTLNDFTISEEDQNKFEIPQTDIIIFNKVVKDRISIYLSNADIEKYSDTVISHINWLSDCKNELIGFYNQNNEFTDEKANNDWYDTLEVYSIKITITNSGNIDTLVSAGDDFFQDHILDVEMTNRTITSMNYDG</sequence>
<proteinExistence type="predicted"/>
<dbReference type="Proteomes" id="UP000184028">
    <property type="component" value="Unassembled WGS sequence"/>
</dbReference>
<keyword evidence="2" id="KW-1185">Reference proteome</keyword>
<dbReference type="AlphaFoldDB" id="A0A1M6XT22"/>
<reference evidence="2" key="1">
    <citation type="submission" date="2016-11" db="EMBL/GenBank/DDBJ databases">
        <authorList>
            <person name="Varghese N."/>
            <person name="Submissions S."/>
        </authorList>
    </citation>
    <scope>NUCLEOTIDE SEQUENCE [LARGE SCALE GENOMIC DNA]</scope>
    <source>
        <strain evidence="2">DSM 24724</strain>
    </source>
</reference>
<organism evidence="1 2">
    <name type="scientific">Flavobacterium chilense</name>
    <dbReference type="NCBI Taxonomy" id="946677"/>
    <lineage>
        <taxon>Bacteria</taxon>
        <taxon>Pseudomonadati</taxon>
        <taxon>Bacteroidota</taxon>
        <taxon>Flavobacteriia</taxon>
        <taxon>Flavobacteriales</taxon>
        <taxon>Flavobacteriaceae</taxon>
        <taxon>Flavobacterium</taxon>
    </lineage>
</organism>
<gene>
    <name evidence="1" type="ORF">SAMN05444484_101276</name>
</gene>
<protein>
    <recommendedName>
        <fullName evidence="3">DUF2262 domain-containing protein</fullName>
    </recommendedName>
</protein>
<name>A0A1M6XT22_9FLAO</name>
<dbReference type="EMBL" id="FRBT01000001">
    <property type="protein sequence ID" value="SHL09170.1"/>
    <property type="molecule type" value="Genomic_DNA"/>
</dbReference>
<evidence type="ECO:0000313" key="1">
    <source>
        <dbReference type="EMBL" id="SHL09170.1"/>
    </source>
</evidence>
<evidence type="ECO:0008006" key="3">
    <source>
        <dbReference type="Google" id="ProtNLM"/>
    </source>
</evidence>
<accession>A0A1M6XT22</accession>
<evidence type="ECO:0000313" key="2">
    <source>
        <dbReference type="Proteomes" id="UP000184028"/>
    </source>
</evidence>
<dbReference type="OrthoDB" id="1147827at2"/>
<dbReference type="RefSeq" id="WP_068843579.1">
    <property type="nucleotide sequence ID" value="NZ_FRBT01000001.1"/>
</dbReference>